<dbReference type="InterPro" id="IPR036291">
    <property type="entry name" value="NAD(P)-bd_dom_sf"/>
</dbReference>
<dbReference type="InterPro" id="IPR020904">
    <property type="entry name" value="Sc_DH/Rdtase_CS"/>
</dbReference>
<sequence>MKTVVLTGASMGIGRALAVAWAARGAKLVLSARSENALHEVAKDVVNAGGKAIVVPGDVTDEKYRLELIRRANEEAGGIDVLVNNAGRGFYAPALQIDVDRMREMFELNVFAPLRLVQLAAPALAESRGTVVMMSSVAGIVAAPRYAAYAASKFALEAISMSMRAELAERGVRVVVIRPGPVDTPFRSNATKAEGVPGYDKPDPRAQSAGAVAALTLRAVERGAPVVETSAFVRVASAASRLAPGPLRLVMRRMATKHPEG</sequence>
<reference evidence="6 7" key="1">
    <citation type="submission" date="2015-08" db="EMBL/GenBank/DDBJ databases">
        <authorList>
            <person name="Babu N.S."/>
            <person name="Beckwith C.J."/>
            <person name="Beseler K.G."/>
            <person name="Brison A."/>
            <person name="Carone J.V."/>
            <person name="Caskin T.P."/>
            <person name="Diamond M."/>
            <person name="Durham M.E."/>
            <person name="Foxe J.M."/>
            <person name="Go M."/>
            <person name="Henderson B.A."/>
            <person name="Jones I.B."/>
            <person name="McGettigan J.A."/>
            <person name="Micheletti S.J."/>
            <person name="Nasrallah M.E."/>
            <person name="Ortiz D."/>
            <person name="Piller C.R."/>
            <person name="Privatt S.R."/>
            <person name="Schneider S.L."/>
            <person name="Sharp S."/>
            <person name="Smith T.C."/>
            <person name="Stanton J.D."/>
            <person name="Ullery H.E."/>
            <person name="Wilson R.J."/>
            <person name="Serrano M.G."/>
            <person name="Buck G."/>
            <person name="Lee V."/>
            <person name="Wang Y."/>
            <person name="Carvalho R."/>
            <person name="Voegtly L."/>
            <person name="Shi R."/>
            <person name="Duckworth R."/>
            <person name="Johnson A."/>
            <person name="Loviza R."/>
            <person name="Walstead R."/>
            <person name="Shah Z."/>
            <person name="Kiflezghi M."/>
            <person name="Wade K."/>
            <person name="Ball S.L."/>
            <person name="Bradley K.W."/>
            <person name="Asai D.J."/>
            <person name="Bowman C.A."/>
            <person name="Russell D.A."/>
            <person name="Pope W.H."/>
            <person name="Jacobs-Sera D."/>
            <person name="Hendrix R.W."/>
            <person name="Hatfull G.F."/>
        </authorList>
    </citation>
    <scope>NUCLEOTIDE SEQUENCE [LARGE SCALE GENOMIC DNA]</scope>
    <source>
        <strain evidence="6 7">DSM 27648</strain>
    </source>
</reference>
<evidence type="ECO:0000313" key="7">
    <source>
        <dbReference type="Proteomes" id="UP000064967"/>
    </source>
</evidence>
<name>A0A0K1PR87_9BACT</name>
<proteinExistence type="inferred from homology"/>
<dbReference type="GO" id="GO:0016491">
    <property type="term" value="F:oxidoreductase activity"/>
    <property type="evidence" value="ECO:0007669"/>
    <property type="project" value="UniProtKB-KW"/>
</dbReference>
<evidence type="ECO:0000313" key="6">
    <source>
        <dbReference type="EMBL" id="AKU96048.1"/>
    </source>
</evidence>
<dbReference type="KEGG" id="llu:AKJ09_02712"/>
<dbReference type="InterPro" id="IPR057326">
    <property type="entry name" value="KR_dom"/>
</dbReference>
<dbReference type="PANTHER" id="PTHR44196">
    <property type="entry name" value="DEHYDROGENASE/REDUCTASE SDR FAMILY MEMBER 7B"/>
    <property type="match status" value="1"/>
</dbReference>
<evidence type="ECO:0000256" key="1">
    <source>
        <dbReference type="ARBA" id="ARBA00006484"/>
    </source>
</evidence>
<dbReference type="STRING" id="1391654.AKJ09_02712"/>
<dbReference type="PROSITE" id="PS00061">
    <property type="entry name" value="ADH_SHORT"/>
    <property type="match status" value="1"/>
</dbReference>
<evidence type="ECO:0000259" key="5">
    <source>
        <dbReference type="SMART" id="SM00822"/>
    </source>
</evidence>
<comment type="similarity">
    <text evidence="1 3">Belongs to the short-chain dehydrogenases/reductases (SDR) family.</text>
</comment>
<dbReference type="Gene3D" id="3.40.50.720">
    <property type="entry name" value="NAD(P)-binding Rossmann-like Domain"/>
    <property type="match status" value="1"/>
</dbReference>
<keyword evidence="7" id="KW-1185">Reference proteome</keyword>
<evidence type="ECO:0000256" key="2">
    <source>
        <dbReference type="ARBA" id="ARBA00023002"/>
    </source>
</evidence>
<dbReference type="PATRIC" id="fig|1391654.3.peg.2748"/>
<dbReference type="PRINTS" id="PR00080">
    <property type="entry name" value="SDRFAMILY"/>
</dbReference>
<dbReference type="InterPro" id="IPR002347">
    <property type="entry name" value="SDR_fam"/>
</dbReference>
<evidence type="ECO:0000256" key="4">
    <source>
        <dbReference type="SAM" id="MobiDB-lite"/>
    </source>
</evidence>
<dbReference type="GO" id="GO:0016020">
    <property type="term" value="C:membrane"/>
    <property type="evidence" value="ECO:0007669"/>
    <property type="project" value="TreeGrafter"/>
</dbReference>
<organism evidence="6 7">
    <name type="scientific">Labilithrix luteola</name>
    <dbReference type="NCBI Taxonomy" id="1391654"/>
    <lineage>
        <taxon>Bacteria</taxon>
        <taxon>Pseudomonadati</taxon>
        <taxon>Myxococcota</taxon>
        <taxon>Polyangia</taxon>
        <taxon>Polyangiales</taxon>
        <taxon>Labilitrichaceae</taxon>
        <taxon>Labilithrix</taxon>
    </lineage>
</organism>
<dbReference type="Proteomes" id="UP000064967">
    <property type="component" value="Chromosome"/>
</dbReference>
<protein>
    <submittedName>
        <fullName evidence="6">Short-chain dehydrogenase/reductase SDR</fullName>
    </submittedName>
</protein>
<dbReference type="EMBL" id="CP012333">
    <property type="protein sequence ID" value="AKU96048.1"/>
    <property type="molecule type" value="Genomic_DNA"/>
</dbReference>
<gene>
    <name evidence="6" type="ORF">AKJ09_02712</name>
</gene>
<evidence type="ECO:0000256" key="3">
    <source>
        <dbReference type="RuleBase" id="RU000363"/>
    </source>
</evidence>
<dbReference type="PANTHER" id="PTHR44196:SF1">
    <property type="entry name" value="DEHYDROGENASE_REDUCTASE SDR FAMILY MEMBER 7B"/>
    <property type="match status" value="1"/>
</dbReference>
<accession>A0A0K1PR87</accession>
<feature type="region of interest" description="Disordered" evidence="4">
    <location>
        <begin position="186"/>
        <end position="205"/>
    </location>
</feature>
<dbReference type="Pfam" id="PF00106">
    <property type="entry name" value="adh_short"/>
    <property type="match status" value="1"/>
</dbReference>
<dbReference type="AlphaFoldDB" id="A0A0K1PR87"/>
<keyword evidence="2" id="KW-0560">Oxidoreductase</keyword>
<dbReference type="RefSeq" id="WP_146647397.1">
    <property type="nucleotide sequence ID" value="NZ_CP012333.1"/>
</dbReference>
<dbReference type="OrthoDB" id="4690547at2"/>
<dbReference type="SUPFAM" id="SSF51735">
    <property type="entry name" value="NAD(P)-binding Rossmann-fold domains"/>
    <property type="match status" value="1"/>
</dbReference>
<dbReference type="SMART" id="SM00822">
    <property type="entry name" value="PKS_KR"/>
    <property type="match status" value="1"/>
</dbReference>
<feature type="domain" description="Ketoreductase" evidence="5">
    <location>
        <begin position="2"/>
        <end position="185"/>
    </location>
</feature>
<dbReference type="PRINTS" id="PR00081">
    <property type="entry name" value="GDHRDH"/>
</dbReference>